<dbReference type="OrthoDB" id="1918363at2759"/>
<reference evidence="5" key="1">
    <citation type="submission" date="2022-10" db="EMBL/GenBank/DDBJ databases">
        <authorList>
            <person name="Chen Y."/>
            <person name="Dougan E. K."/>
            <person name="Chan C."/>
            <person name="Rhodes N."/>
            <person name="Thang M."/>
        </authorList>
    </citation>
    <scope>NUCLEOTIDE SEQUENCE</scope>
</reference>
<keyword evidence="4" id="KW-0653">Protein transport</keyword>
<evidence type="ECO:0000313" key="5">
    <source>
        <dbReference type="EMBL" id="CAI3977443.1"/>
    </source>
</evidence>
<dbReference type="GO" id="GO:0005643">
    <property type="term" value="C:nuclear pore"/>
    <property type="evidence" value="ECO:0007669"/>
    <property type="project" value="UniProtKB-SubCell"/>
</dbReference>
<dbReference type="PANTHER" id="PTHR11225:SF4">
    <property type="entry name" value="NUCLEAR PORE COMPLEX PROTEIN NUP93"/>
    <property type="match status" value="1"/>
</dbReference>
<dbReference type="GO" id="GO:0006606">
    <property type="term" value="P:protein import into nucleus"/>
    <property type="evidence" value="ECO:0007669"/>
    <property type="project" value="TreeGrafter"/>
</dbReference>
<keyword evidence="3 4" id="KW-0539">Nucleus</keyword>
<dbReference type="GO" id="GO:0016973">
    <property type="term" value="P:poly(A)+ mRNA export from nucleus"/>
    <property type="evidence" value="ECO:0007669"/>
    <property type="project" value="TreeGrafter"/>
</dbReference>
<name>A0A9P1BQ82_9DINO</name>
<keyword evidence="7" id="KW-1185">Reference proteome</keyword>
<keyword evidence="4" id="KW-0509">mRNA transport</keyword>
<evidence type="ECO:0000256" key="3">
    <source>
        <dbReference type="ARBA" id="ARBA00023242"/>
    </source>
</evidence>
<dbReference type="PANTHER" id="PTHR11225">
    <property type="entry name" value="NUCLEAR PORE COMPLEX PROTEIN NUP93 NUCLEOPORIN NUP93 DEAD EYE PROTEIN"/>
    <property type="match status" value="1"/>
</dbReference>
<keyword evidence="4" id="KW-0906">Nuclear pore complex</keyword>
<dbReference type="AlphaFoldDB" id="A0A9P1BQ82"/>
<comment type="subcellular location">
    <subcellularLocation>
        <location evidence="1">Nucleus envelope</location>
    </subcellularLocation>
    <subcellularLocation>
        <location evidence="4">Nucleus</location>
        <location evidence="4">Nuclear pore complex</location>
    </subcellularLocation>
</comment>
<comment type="similarity">
    <text evidence="2 4">Belongs to the nucleoporin interacting component (NIC) family.</text>
</comment>
<comment type="caution">
    <text evidence="5">The sequence shown here is derived from an EMBL/GenBank/DDBJ whole genome shotgun (WGS) entry which is preliminary data.</text>
</comment>
<evidence type="ECO:0000313" key="6">
    <source>
        <dbReference type="EMBL" id="CAL4764755.1"/>
    </source>
</evidence>
<evidence type="ECO:0000256" key="4">
    <source>
        <dbReference type="RuleBase" id="RU364035"/>
    </source>
</evidence>
<dbReference type="EMBL" id="CAMXCT020000343">
    <property type="protein sequence ID" value="CAL1130818.1"/>
    <property type="molecule type" value="Genomic_DNA"/>
</dbReference>
<dbReference type="EMBL" id="CAMXCT030000343">
    <property type="protein sequence ID" value="CAL4764755.1"/>
    <property type="molecule type" value="Genomic_DNA"/>
</dbReference>
<dbReference type="GO" id="GO:0017056">
    <property type="term" value="F:structural constituent of nuclear pore"/>
    <property type="evidence" value="ECO:0007669"/>
    <property type="project" value="InterPro"/>
</dbReference>
<proteinExistence type="inferred from homology"/>
<keyword evidence="4" id="KW-0813">Transport</keyword>
<keyword evidence="4" id="KW-0472">Membrane</keyword>
<dbReference type="EMBL" id="CAMXCT010000343">
    <property type="protein sequence ID" value="CAI3977443.1"/>
    <property type="molecule type" value="Genomic_DNA"/>
</dbReference>
<evidence type="ECO:0000256" key="2">
    <source>
        <dbReference type="ARBA" id="ARBA00010186"/>
    </source>
</evidence>
<evidence type="ECO:0000313" key="7">
    <source>
        <dbReference type="Proteomes" id="UP001152797"/>
    </source>
</evidence>
<accession>A0A9P1BQ82</accession>
<dbReference type="InterPro" id="IPR007231">
    <property type="entry name" value="Nucleoporin_int_Nup93/Nic96"/>
</dbReference>
<protein>
    <recommendedName>
        <fullName evidence="4">Nuclear pore protein</fullName>
    </recommendedName>
</protein>
<sequence>MAVAVDVQTEGLRQLERAERLVELGSSGPRNRRTAVHKSLEQLFGEARARSQGYSSAFSSLPRLLQSPQAQRLERDVADFTLAPQASTKQEDADPSVGLQEFFGFRHERVIVEAVEESYRDCLRCCERHSFDRLQADWEEAKGQFLQNLQRLGENSAVLALCSDGSTVGAQAAIPPLQDAPIIDALLSEPMSPQLVQKIAHLSSASCPAYQAELRECWNILGQELNMTLQSITAGAIKYLQTRFFEEVKGFVYNHTEALGGIPDAWSMVKAHGRLKFQTASFPSNVTHVWYAAYVAARAGLSQLLLQLPEVPGPAERCAMLRPVCHLLARRMQAVQPGEIAPLSGVSQIDSADLLRADVEESSGFQDVLVSLLLGRGFAFGKLPEGTVEDWLWYRLHLVHLLGQDDDQSPDFKNHLEKLRNQAASLGPSHFENIDADGRVPGAGVIPGVPGVAPAMQTLNSVKVLLLTAQFGRALQQLQLQDRSLRGVALHMALLLRRAGTLEAIKVLEAPMDVSAFLCDYASNFAAREQLQYFRALEVSERVQALQRLLLSGAAGDELLGYIDPNGRHRPGLLEQSLQEDGMGDRSEFVELCSKAGRQACEQGQYREAIRLLHLGRCYSEVLQVLCRCLCLPIWREGHDNNEAMSLAQDIQRFFDIYERNLDRYALSSQVWAVARKLYATRMFHSFCDRGEPENALDIFDREQLLALGTESAEASEEIWAEYPRIVADYIRVLSHAAARGAMANYALHERLRQLQCFLARNRLVLDQETHAALAKLGLCC</sequence>
<keyword evidence="4" id="KW-0811">Translocation</keyword>
<organism evidence="5">
    <name type="scientific">Cladocopium goreaui</name>
    <dbReference type="NCBI Taxonomy" id="2562237"/>
    <lineage>
        <taxon>Eukaryota</taxon>
        <taxon>Sar</taxon>
        <taxon>Alveolata</taxon>
        <taxon>Dinophyceae</taxon>
        <taxon>Suessiales</taxon>
        <taxon>Symbiodiniaceae</taxon>
        <taxon>Cladocopium</taxon>
    </lineage>
</organism>
<dbReference type="Pfam" id="PF04097">
    <property type="entry name" value="Nic96"/>
    <property type="match status" value="1"/>
</dbReference>
<gene>
    <name evidence="5" type="ORF">C1SCF055_LOCUS5584</name>
</gene>
<reference evidence="6 7" key="2">
    <citation type="submission" date="2024-05" db="EMBL/GenBank/DDBJ databases">
        <authorList>
            <person name="Chen Y."/>
            <person name="Shah S."/>
            <person name="Dougan E. K."/>
            <person name="Thang M."/>
            <person name="Chan C."/>
        </authorList>
    </citation>
    <scope>NUCLEOTIDE SEQUENCE [LARGE SCALE GENOMIC DNA]</scope>
</reference>
<dbReference type="Proteomes" id="UP001152797">
    <property type="component" value="Unassembled WGS sequence"/>
</dbReference>
<evidence type="ECO:0000256" key="1">
    <source>
        <dbReference type="ARBA" id="ARBA00004259"/>
    </source>
</evidence>